<dbReference type="EMBL" id="DSTU01000004">
    <property type="protein sequence ID" value="HFJ53651.1"/>
    <property type="molecule type" value="Genomic_DNA"/>
</dbReference>
<accession>A0A7C1NMN6</accession>
<evidence type="ECO:0000313" key="1">
    <source>
        <dbReference type="EMBL" id="HEA87813.1"/>
    </source>
</evidence>
<dbReference type="AlphaFoldDB" id="A0A7C1NMN6"/>
<name>A0A7C1NMN6_UNCW3</name>
<gene>
    <name evidence="1" type="ORF">ENP94_07405</name>
    <name evidence="2" type="ORF">ENS16_03050</name>
</gene>
<protein>
    <submittedName>
        <fullName evidence="1">Uncharacterized protein</fullName>
    </submittedName>
</protein>
<evidence type="ECO:0000313" key="2">
    <source>
        <dbReference type="EMBL" id="HFJ53651.1"/>
    </source>
</evidence>
<reference evidence="1" key="1">
    <citation type="journal article" date="2020" name="mSystems">
        <title>Genome- and Community-Level Interaction Insights into Carbon Utilization and Element Cycling Functions of Hydrothermarchaeota in Hydrothermal Sediment.</title>
        <authorList>
            <person name="Zhou Z."/>
            <person name="Liu Y."/>
            <person name="Xu W."/>
            <person name="Pan J."/>
            <person name="Luo Z.H."/>
            <person name="Li M."/>
        </authorList>
    </citation>
    <scope>NUCLEOTIDE SEQUENCE [LARGE SCALE GENOMIC DNA]</scope>
    <source>
        <strain evidence="1">SpSt-265</strain>
        <strain evidence="2">SpSt-465</strain>
    </source>
</reference>
<proteinExistence type="predicted"/>
<sequence length="205" mass="22911">MSKIQRMAAITAMIMCSVDSIPANYLYISSNRQPDSIQPVVLLETELPLTPPPAGFSLASKDTVHNLKLLTPTEAMLRTEYLSNSTSSLFGSFIHAYTGECRDTAYGTGPLCKIVIAGGWTRSRSAPADTAVGIRGKTVRNGIIIPPEWTPWSILKVSGPLEEIRYARCWCYLTSQTYVWEQFSEPSWWWQEGSDSTYSGVQRRY</sequence>
<dbReference type="EMBL" id="DSLG01000008">
    <property type="protein sequence ID" value="HEA87813.1"/>
    <property type="molecule type" value="Genomic_DNA"/>
</dbReference>
<comment type="caution">
    <text evidence="1">The sequence shown here is derived from an EMBL/GenBank/DDBJ whole genome shotgun (WGS) entry which is preliminary data.</text>
</comment>
<organism evidence="1">
    <name type="scientific">candidate division WOR-3 bacterium</name>
    <dbReference type="NCBI Taxonomy" id="2052148"/>
    <lineage>
        <taxon>Bacteria</taxon>
        <taxon>Bacteria division WOR-3</taxon>
    </lineage>
</organism>